<proteinExistence type="predicted"/>
<dbReference type="AlphaFoldDB" id="A0A8X8YLS0"/>
<keyword evidence="1" id="KW-0677">Repeat</keyword>
<feature type="repeat" description="PPR" evidence="2">
    <location>
        <begin position="139"/>
        <end position="173"/>
    </location>
</feature>
<dbReference type="Pfam" id="PF01535">
    <property type="entry name" value="PPR"/>
    <property type="match status" value="3"/>
</dbReference>
<dbReference type="PANTHER" id="PTHR47942">
    <property type="entry name" value="TETRATRICOPEPTIDE REPEAT (TPR)-LIKE SUPERFAMILY PROTEIN-RELATED"/>
    <property type="match status" value="1"/>
</dbReference>
<dbReference type="SUPFAM" id="SSF81901">
    <property type="entry name" value="HCP-like"/>
    <property type="match status" value="1"/>
</dbReference>
<dbReference type="PROSITE" id="PS51375">
    <property type="entry name" value="PPR"/>
    <property type="match status" value="8"/>
</dbReference>
<evidence type="ECO:0000256" key="1">
    <source>
        <dbReference type="ARBA" id="ARBA00022737"/>
    </source>
</evidence>
<dbReference type="Pfam" id="PF13041">
    <property type="entry name" value="PPR_2"/>
    <property type="match status" value="3"/>
</dbReference>
<dbReference type="NCBIfam" id="TIGR00756">
    <property type="entry name" value="PPR"/>
    <property type="match status" value="7"/>
</dbReference>
<feature type="repeat" description="PPR" evidence="2">
    <location>
        <begin position="452"/>
        <end position="486"/>
    </location>
</feature>
<feature type="repeat" description="PPR" evidence="2">
    <location>
        <begin position="382"/>
        <end position="416"/>
    </location>
</feature>
<evidence type="ECO:0000313" key="4">
    <source>
        <dbReference type="Proteomes" id="UP000298416"/>
    </source>
</evidence>
<name>A0A8X8YLS0_SALSN</name>
<dbReference type="InterPro" id="IPR011990">
    <property type="entry name" value="TPR-like_helical_dom_sf"/>
</dbReference>
<dbReference type="InterPro" id="IPR051222">
    <property type="entry name" value="PPR/CCM1_RNA-binding"/>
</dbReference>
<evidence type="ECO:0000256" key="2">
    <source>
        <dbReference type="PROSITE-ProRule" id="PRU00708"/>
    </source>
</evidence>
<comment type="caution">
    <text evidence="3">The sequence shown here is derived from an EMBL/GenBank/DDBJ whole genome shotgun (WGS) entry which is preliminary data.</text>
</comment>
<dbReference type="EMBL" id="PNBA02000002">
    <property type="protein sequence ID" value="KAG6432907.1"/>
    <property type="molecule type" value="Genomic_DNA"/>
</dbReference>
<feature type="repeat" description="PPR" evidence="2">
    <location>
        <begin position="417"/>
        <end position="451"/>
    </location>
</feature>
<reference evidence="3" key="1">
    <citation type="submission" date="2018-01" db="EMBL/GenBank/DDBJ databases">
        <authorList>
            <person name="Mao J.F."/>
        </authorList>
    </citation>
    <scope>NUCLEOTIDE SEQUENCE</scope>
    <source>
        <strain evidence="3">Huo1</strain>
        <tissue evidence="3">Leaf</tissue>
    </source>
</reference>
<dbReference type="Gene3D" id="1.25.40.10">
    <property type="entry name" value="Tetratricopeptide repeat domain"/>
    <property type="match status" value="3"/>
</dbReference>
<gene>
    <name evidence="3" type="ORF">SASPL_104497</name>
</gene>
<feature type="repeat" description="PPR" evidence="2">
    <location>
        <begin position="242"/>
        <end position="276"/>
    </location>
</feature>
<sequence>MTDYSSHPESKSIYDTGEKLKESKLKVALCPCIFCLVLLLSQSCFARFRPFCKYVGSDSEIKTDGEKGSEFRAEEVERVCGVIDETFDVDRNMEAVLDECGVDLSHELVLCVLRRFRHARKPAFRFFCWASEQPGYSHDSASYNAMVDVLGKGRQFESMVSLIEEMGEKGLLSVETFIVCIRAFASAKERRKAAGVLDLMSKYKFRVGVEAINCLLDALGKVGLGKEAHQLFQRLEHRFTPDFKTYTVLLNGWCEVRNLMEAGRVWNGMIDGGFKPDVVAHNIMLGGLLKGGKSCDAIKLFEVMKSKGPFPNVRTYTILINHLCKHGHMEEAMNYLDDMHSSGCEPDATIYTCLMIGFGNQREMGMVHRLLKEMREKGCSPDGQAYNGLIKVMTNQKMPDDAVAIYKRMIQGGIQPSIHTYNMMMKAYFVASNPEMGCAVWEEMKRRGCCPDENSYTVLIGGLIRQGRSNEAYKYLEEMVEKGMKAPQLDYKNIASYFSGRRRNALDDFAEKARFSVNSEVATLFAHWPRRLR</sequence>
<evidence type="ECO:0000313" key="3">
    <source>
        <dbReference type="EMBL" id="KAG6432907.1"/>
    </source>
</evidence>
<dbReference type="Proteomes" id="UP000298416">
    <property type="component" value="Unassembled WGS sequence"/>
</dbReference>
<reference evidence="3" key="2">
    <citation type="submission" date="2020-08" db="EMBL/GenBank/DDBJ databases">
        <title>Plant Genome Project.</title>
        <authorList>
            <person name="Zhang R.-G."/>
        </authorList>
    </citation>
    <scope>NUCLEOTIDE SEQUENCE</scope>
    <source>
        <strain evidence="3">Huo1</strain>
        <tissue evidence="3">Leaf</tissue>
    </source>
</reference>
<keyword evidence="4" id="KW-1185">Reference proteome</keyword>
<dbReference type="PANTHER" id="PTHR47942:SF48">
    <property type="entry name" value="OS05G0355200 PROTEIN"/>
    <property type="match status" value="1"/>
</dbReference>
<feature type="repeat" description="PPR" evidence="2">
    <location>
        <begin position="312"/>
        <end position="346"/>
    </location>
</feature>
<organism evidence="3">
    <name type="scientific">Salvia splendens</name>
    <name type="common">Scarlet sage</name>
    <dbReference type="NCBI Taxonomy" id="180675"/>
    <lineage>
        <taxon>Eukaryota</taxon>
        <taxon>Viridiplantae</taxon>
        <taxon>Streptophyta</taxon>
        <taxon>Embryophyta</taxon>
        <taxon>Tracheophyta</taxon>
        <taxon>Spermatophyta</taxon>
        <taxon>Magnoliopsida</taxon>
        <taxon>eudicotyledons</taxon>
        <taxon>Gunneridae</taxon>
        <taxon>Pentapetalae</taxon>
        <taxon>asterids</taxon>
        <taxon>lamiids</taxon>
        <taxon>Lamiales</taxon>
        <taxon>Lamiaceae</taxon>
        <taxon>Nepetoideae</taxon>
        <taxon>Mentheae</taxon>
        <taxon>Salviinae</taxon>
        <taxon>Salvia</taxon>
        <taxon>Salvia subgen. Calosphace</taxon>
        <taxon>core Calosphace</taxon>
    </lineage>
</organism>
<protein>
    <submittedName>
        <fullName evidence="3">Uncharacterized protein</fullName>
    </submittedName>
</protein>
<dbReference type="InterPro" id="IPR002885">
    <property type="entry name" value="PPR_rpt"/>
</dbReference>
<feature type="repeat" description="PPR" evidence="2">
    <location>
        <begin position="277"/>
        <end position="311"/>
    </location>
</feature>
<feature type="repeat" description="PPR" evidence="2">
    <location>
        <begin position="347"/>
        <end position="381"/>
    </location>
</feature>
<accession>A0A8X8YLS0</accession>